<dbReference type="InterPro" id="IPR001680">
    <property type="entry name" value="WD40_rpt"/>
</dbReference>
<dbReference type="PANTHER" id="PTHR19918">
    <property type="entry name" value="CELL DIVISION CYCLE 20 CDC20 FIZZY -RELATED"/>
    <property type="match status" value="1"/>
</dbReference>
<evidence type="ECO:0000313" key="3">
    <source>
        <dbReference type="EMBL" id="KFX48464.1"/>
    </source>
</evidence>
<dbReference type="SUPFAM" id="SSF50978">
    <property type="entry name" value="WD40 repeat-like"/>
    <property type="match status" value="1"/>
</dbReference>
<gene>
    <name evidence="3" type="ORF">GQ26_0121750</name>
</gene>
<evidence type="ECO:0000256" key="2">
    <source>
        <dbReference type="ARBA" id="ARBA00022737"/>
    </source>
</evidence>
<dbReference type="AlphaFoldDB" id="A0A093VEP9"/>
<dbReference type="InterPro" id="IPR015943">
    <property type="entry name" value="WD40/YVTN_repeat-like_dom_sf"/>
</dbReference>
<dbReference type="PANTHER" id="PTHR19918:SF5">
    <property type="entry name" value="MEIOSIS-SPECIFIC APC_C ACTIVATOR PROTEIN AMA1"/>
    <property type="match status" value="1"/>
</dbReference>
<dbReference type="Gene3D" id="2.130.10.10">
    <property type="entry name" value="YVTN repeat-like/Quinoprotein amine dehydrogenase"/>
    <property type="match status" value="2"/>
</dbReference>
<dbReference type="GO" id="GO:1905786">
    <property type="term" value="P:positive regulation of anaphase-promoting complex-dependent catabolic process"/>
    <property type="evidence" value="ECO:0007669"/>
    <property type="project" value="TreeGrafter"/>
</dbReference>
<dbReference type="GO" id="GO:0010997">
    <property type="term" value="F:anaphase-promoting complex binding"/>
    <property type="evidence" value="ECO:0007669"/>
    <property type="project" value="InterPro"/>
</dbReference>
<sequence>MPSVDSDPSHVSRPSLPNHVSVAKSAVQCRAFSEKFPRPRHRLHLVREQMNPRDRFVPQRSYSGNTVAKHHVRKLPVELAVHEKLLRRQEISEEPFGSRRQQMAVPDVQLYIEDILQAPHMAPHLLDSEVDPRQYSTSRQRVTPRQVSLGAVWNVGGASIVTRGPWLGIANGQTGYSGGKAAAPMYFARYEFNEEDSSFEETEIFRSRLAAAMNMDLAHRQLAISKVATSTKIGICHALPHYEESFPIDWRDCAWKRAIPIIPGISYCHTSALLAVAELGTIKLWSTMVFKCVAEFSVRWYIEDEVTALAFSSSSGRKSILAAGTECGYIHLWDTPRLRKIFTWRFMTHVTCVAFKPTTTRCLSAIFPGIEVSVEHLAVGDKFGMVWYYAVEVAASERSPEWGFLAICSNTRNHSRVILTDPAPNFMSDTSSVSEHSQSVSMGRAEVPESIAYQRVRGGTLDSSGRPQFQGISRLPFRRVASAYYPRRFATYAQTATYVPQGNHIHRFEHSAAIKAVAFAPWQPTLLATGGGITDCTVHFYHAPTGSCLAKIYMWAQVTGLVWSKTHREITVVLGTPQHDYDHPYRVVVFAWPSCEQVTAIPWNIGINAPSYPHLYVPDRALSVISIPNFRNIKFEKGDVDFDPKDECIAIVTPNFVICYRVWRKPHRAFTGSAGIMHSEILEALDGIENPRNEVIR</sequence>
<evidence type="ECO:0000256" key="1">
    <source>
        <dbReference type="ARBA" id="ARBA00022574"/>
    </source>
</evidence>
<dbReference type="InterPro" id="IPR036322">
    <property type="entry name" value="WD40_repeat_dom_sf"/>
</dbReference>
<dbReference type="GO" id="GO:0005680">
    <property type="term" value="C:anaphase-promoting complex"/>
    <property type="evidence" value="ECO:0007669"/>
    <property type="project" value="TreeGrafter"/>
</dbReference>
<reference key="1">
    <citation type="journal article" date="2014" name="PLoS Genet.">
        <title>Signature Gene Expression Reveals Novel Clues to the Molecular Mechanisms of Dimorphic Transition in Penicillium marneffei.</title>
        <authorList>
            <person name="Yang E."/>
            <person name="Wang G."/>
            <person name="Cai J."/>
            <person name="Woo P.C."/>
            <person name="Lau S.K."/>
            <person name="Yuen K.-Y."/>
            <person name="Chow W.-N."/>
            <person name="Lin X."/>
        </authorList>
    </citation>
    <scope>NUCLEOTIDE SEQUENCE [LARGE SCALE GENOMIC DNA]</scope>
    <source>
        <strain>PM1</strain>
    </source>
</reference>
<keyword evidence="2" id="KW-0677">Repeat</keyword>
<dbReference type="EMBL" id="JPOX01000012">
    <property type="protein sequence ID" value="KFX48464.1"/>
    <property type="molecule type" value="Genomic_DNA"/>
</dbReference>
<protein>
    <submittedName>
        <fullName evidence="3">Meiosis-specific APC/C activator protein AMA1</fullName>
    </submittedName>
</protein>
<dbReference type="InterPro" id="IPR033010">
    <property type="entry name" value="Cdc20/Fizzy"/>
</dbReference>
<dbReference type="GO" id="GO:1990757">
    <property type="term" value="F:ubiquitin ligase activator activity"/>
    <property type="evidence" value="ECO:0007669"/>
    <property type="project" value="TreeGrafter"/>
</dbReference>
<dbReference type="SMART" id="SM00320">
    <property type="entry name" value="WD40"/>
    <property type="match status" value="2"/>
</dbReference>
<dbReference type="GO" id="GO:0031145">
    <property type="term" value="P:anaphase-promoting complex-dependent catabolic process"/>
    <property type="evidence" value="ECO:0007669"/>
    <property type="project" value="TreeGrafter"/>
</dbReference>
<comment type="caution">
    <text evidence="3">The sequence shown here is derived from an EMBL/GenBank/DDBJ whole genome shotgun (WGS) entry which is preliminary data.</text>
</comment>
<name>A0A093VEP9_TALMA</name>
<reference evidence="3" key="2">
    <citation type="journal article" date="2014" name="PLoS Genet.">
        <title>Signature gene expression reveals novel clues to the molecular mechanisms of dimorphic transition in Penicillium marneffei.</title>
        <authorList>
            <person name="Yang E."/>
            <person name="Wang G."/>
            <person name="Cai J."/>
            <person name="Woo P.C."/>
            <person name="Lau S.K."/>
            <person name="Yuen K.-Y."/>
            <person name="Chow W.-N."/>
            <person name="Lin X."/>
        </authorList>
    </citation>
    <scope>NUCLEOTIDE SEQUENCE</scope>
    <source>
        <strain evidence="3">PM1</strain>
    </source>
</reference>
<organism evidence="3">
    <name type="scientific">Talaromyces marneffei PM1</name>
    <dbReference type="NCBI Taxonomy" id="1077442"/>
    <lineage>
        <taxon>Eukaryota</taxon>
        <taxon>Fungi</taxon>
        <taxon>Dikarya</taxon>
        <taxon>Ascomycota</taxon>
        <taxon>Pezizomycotina</taxon>
        <taxon>Eurotiomycetes</taxon>
        <taxon>Eurotiomycetidae</taxon>
        <taxon>Eurotiales</taxon>
        <taxon>Trichocomaceae</taxon>
        <taxon>Talaromyces</taxon>
        <taxon>Talaromyces sect. Talaromyces</taxon>
    </lineage>
</organism>
<keyword evidence="1" id="KW-0853">WD repeat</keyword>
<accession>A0A093VEP9</accession>
<dbReference type="eggNOG" id="KOG0305">
    <property type="taxonomic scope" value="Eukaryota"/>
</dbReference>
<proteinExistence type="predicted"/>